<dbReference type="FunFam" id="2.70.210.12:FF:000001">
    <property type="entry name" value="GTPase Obg"/>
    <property type="match status" value="1"/>
</dbReference>
<dbReference type="SUPFAM" id="SSF82051">
    <property type="entry name" value="Obg GTP-binding protein N-terminal domain"/>
    <property type="match status" value="1"/>
</dbReference>
<dbReference type="Pfam" id="PF01926">
    <property type="entry name" value="MMR_HSR1"/>
    <property type="match status" value="1"/>
</dbReference>
<dbReference type="EC" id="3.6.5.-" evidence="7"/>
<dbReference type="InterPro" id="IPR031167">
    <property type="entry name" value="G_OBG"/>
</dbReference>
<evidence type="ECO:0000256" key="5">
    <source>
        <dbReference type="ARBA" id="ARBA00022842"/>
    </source>
</evidence>
<dbReference type="Pfam" id="PF01018">
    <property type="entry name" value="GTP1_OBG"/>
    <property type="match status" value="1"/>
</dbReference>
<dbReference type="EMBL" id="QMQB01000141">
    <property type="protein sequence ID" value="RLE12672.1"/>
    <property type="molecule type" value="Genomic_DNA"/>
</dbReference>
<dbReference type="GO" id="GO:0042254">
    <property type="term" value="P:ribosome biogenesis"/>
    <property type="evidence" value="ECO:0007669"/>
    <property type="project" value="UniProtKB-UniRule"/>
</dbReference>
<dbReference type="InterPro" id="IPR036726">
    <property type="entry name" value="GTP1_OBG_dom_sf"/>
</dbReference>
<accession>A0A662DEV3</accession>
<dbReference type="GO" id="GO:0005525">
    <property type="term" value="F:GTP binding"/>
    <property type="evidence" value="ECO:0007669"/>
    <property type="project" value="UniProtKB-UniRule"/>
</dbReference>
<evidence type="ECO:0000256" key="1">
    <source>
        <dbReference type="ARBA" id="ARBA00007699"/>
    </source>
</evidence>
<dbReference type="Gene3D" id="2.70.210.12">
    <property type="entry name" value="GTP1/OBG domain"/>
    <property type="match status" value="1"/>
</dbReference>
<feature type="binding site" evidence="7">
    <location>
        <begin position="215"/>
        <end position="218"/>
    </location>
    <ligand>
        <name>GTP</name>
        <dbReference type="ChEBI" id="CHEBI:37565"/>
    </ligand>
</feature>
<keyword evidence="2 7" id="KW-0963">Cytoplasm</keyword>
<dbReference type="PANTHER" id="PTHR11702:SF31">
    <property type="entry name" value="MITOCHONDRIAL RIBOSOME-ASSOCIATED GTPASE 2"/>
    <property type="match status" value="1"/>
</dbReference>
<dbReference type="AlphaFoldDB" id="A0A662DEV3"/>
<dbReference type="GO" id="GO:0005737">
    <property type="term" value="C:cytoplasm"/>
    <property type="evidence" value="ECO:0007669"/>
    <property type="project" value="UniProtKB-SubCell"/>
</dbReference>
<comment type="cofactor">
    <cofactor evidence="7">
        <name>Mg(2+)</name>
        <dbReference type="ChEBI" id="CHEBI:18420"/>
    </cofactor>
</comment>
<dbReference type="NCBIfam" id="NF008956">
    <property type="entry name" value="PRK12299.1"/>
    <property type="match status" value="1"/>
</dbReference>
<comment type="similarity">
    <text evidence="1 7">Belongs to the TRAFAC class OBG-HflX-like GTPase superfamily. OBG GTPase family.</text>
</comment>
<evidence type="ECO:0000313" key="10">
    <source>
        <dbReference type="EMBL" id="RLE12672.1"/>
    </source>
</evidence>
<keyword evidence="6 7" id="KW-0342">GTP-binding</keyword>
<evidence type="ECO:0000313" key="11">
    <source>
        <dbReference type="Proteomes" id="UP000267654"/>
    </source>
</evidence>
<organism evidence="10 11">
    <name type="scientific">Aerophobetes bacterium</name>
    <dbReference type="NCBI Taxonomy" id="2030807"/>
    <lineage>
        <taxon>Bacteria</taxon>
        <taxon>Candidatus Aerophobota</taxon>
    </lineage>
</organism>
<evidence type="ECO:0000256" key="2">
    <source>
        <dbReference type="ARBA" id="ARBA00022490"/>
    </source>
</evidence>
<dbReference type="NCBIfam" id="NF008954">
    <property type="entry name" value="PRK12296.1"/>
    <property type="match status" value="1"/>
</dbReference>
<feature type="binding site" evidence="7">
    <location>
        <begin position="313"/>
        <end position="315"/>
    </location>
    <ligand>
        <name>GTP</name>
        <dbReference type="ChEBI" id="CHEBI:37565"/>
    </ligand>
</feature>
<dbReference type="SUPFAM" id="SSF52540">
    <property type="entry name" value="P-loop containing nucleoside triphosphate hydrolases"/>
    <property type="match status" value="1"/>
</dbReference>
<feature type="domain" description="OBG-type G" evidence="8">
    <location>
        <begin position="162"/>
        <end position="332"/>
    </location>
</feature>
<feature type="binding site" evidence="7">
    <location>
        <begin position="285"/>
        <end position="288"/>
    </location>
    <ligand>
        <name>GTP</name>
        <dbReference type="ChEBI" id="CHEBI:37565"/>
    </ligand>
</feature>
<dbReference type="GO" id="GO:0000287">
    <property type="term" value="F:magnesium ion binding"/>
    <property type="evidence" value="ECO:0007669"/>
    <property type="project" value="InterPro"/>
</dbReference>
<reference evidence="10 11" key="1">
    <citation type="submission" date="2018-06" db="EMBL/GenBank/DDBJ databases">
        <title>Extensive metabolic versatility and redundancy in microbially diverse, dynamic hydrothermal sediments.</title>
        <authorList>
            <person name="Dombrowski N."/>
            <person name="Teske A."/>
            <person name="Baker B.J."/>
        </authorList>
    </citation>
    <scope>NUCLEOTIDE SEQUENCE [LARGE SCALE GENOMIC DNA]</scope>
    <source>
        <strain evidence="10">B19_G9</strain>
    </source>
</reference>
<evidence type="ECO:0000256" key="7">
    <source>
        <dbReference type="HAMAP-Rule" id="MF_01454"/>
    </source>
</evidence>
<dbReference type="PROSITE" id="PS51883">
    <property type="entry name" value="OBG"/>
    <property type="match status" value="1"/>
</dbReference>
<feature type="binding site" evidence="7">
    <location>
        <begin position="168"/>
        <end position="175"/>
    </location>
    <ligand>
        <name>GTP</name>
        <dbReference type="ChEBI" id="CHEBI:37565"/>
    </ligand>
</feature>
<evidence type="ECO:0000259" key="8">
    <source>
        <dbReference type="PROSITE" id="PS51710"/>
    </source>
</evidence>
<keyword evidence="4 7" id="KW-0378">Hydrolase</keyword>
<dbReference type="NCBIfam" id="TIGR02729">
    <property type="entry name" value="Obg_CgtA"/>
    <property type="match status" value="1"/>
</dbReference>
<dbReference type="InterPro" id="IPR005225">
    <property type="entry name" value="Small_GTP-bd"/>
</dbReference>
<keyword evidence="3 7" id="KW-0547">Nucleotide-binding</keyword>
<feature type="domain" description="Obg" evidence="9">
    <location>
        <begin position="4"/>
        <end position="161"/>
    </location>
</feature>
<dbReference type="InterPro" id="IPR006169">
    <property type="entry name" value="GTP1_OBG_dom"/>
</dbReference>
<keyword evidence="5 7" id="KW-0460">Magnesium</keyword>
<dbReference type="PROSITE" id="PS51710">
    <property type="entry name" value="G_OBG"/>
    <property type="match status" value="1"/>
</dbReference>
<dbReference type="PIRSF" id="PIRSF002401">
    <property type="entry name" value="GTP_bd_Obg/CgtA"/>
    <property type="match status" value="1"/>
</dbReference>
<dbReference type="PRINTS" id="PR00326">
    <property type="entry name" value="GTP1OBG"/>
</dbReference>
<evidence type="ECO:0000256" key="6">
    <source>
        <dbReference type="ARBA" id="ARBA00023134"/>
    </source>
</evidence>
<feature type="binding site" evidence="7">
    <location>
        <begin position="193"/>
        <end position="197"/>
    </location>
    <ligand>
        <name>GTP</name>
        <dbReference type="ChEBI" id="CHEBI:37565"/>
    </ligand>
</feature>
<comment type="subunit">
    <text evidence="7">Monomer.</text>
</comment>
<dbReference type="Gene3D" id="3.40.50.300">
    <property type="entry name" value="P-loop containing nucleotide triphosphate hydrolases"/>
    <property type="match status" value="1"/>
</dbReference>
<feature type="binding site" evidence="7">
    <location>
        <position position="195"/>
    </location>
    <ligand>
        <name>Mg(2+)</name>
        <dbReference type="ChEBI" id="CHEBI:18420"/>
    </ligand>
</feature>
<dbReference type="GO" id="GO:0003924">
    <property type="term" value="F:GTPase activity"/>
    <property type="evidence" value="ECO:0007669"/>
    <property type="project" value="UniProtKB-UniRule"/>
</dbReference>
<evidence type="ECO:0000256" key="3">
    <source>
        <dbReference type="ARBA" id="ARBA00022741"/>
    </source>
</evidence>
<comment type="caution">
    <text evidence="10">The sequence shown here is derived from an EMBL/GenBank/DDBJ whole genome shotgun (WGS) entry which is preliminary data.</text>
</comment>
<proteinExistence type="inferred from homology"/>
<feature type="binding site" evidence="7">
    <location>
        <position position="175"/>
    </location>
    <ligand>
        <name>Mg(2+)</name>
        <dbReference type="ChEBI" id="CHEBI:18420"/>
    </ligand>
</feature>
<protein>
    <recommendedName>
        <fullName evidence="7">GTPase Obg</fullName>
        <ecNumber evidence="7">3.6.5.-</ecNumber>
    </recommendedName>
    <alternativeName>
        <fullName evidence="7">GTP-binding protein Obg</fullName>
    </alternativeName>
</protein>
<keyword evidence="7" id="KW-0479">Metal-binding</keyword>
<dbReference type="InterPro" id="IPR027417">
    <property type="entry name" value="P-loop_NTPase"/>
</dbReference>
<comment type="subcellular location">
    <subcellularLocation>
        <location evidence="7">Cytoplasm</location>
    </subcellularLocation>
</comment>
<dbReference type="InterPro" id="IPR006073">
    <property type="entry name" value="GTP-bd"/>
</dbReference>
<dbReference type="HAMAP" id="MF_01454">
    <property type="entry name" value="GTPase_Obg"/>
    <property type="match status" value="1"/>
</dbReference>
<evidence type="ECO:0000259" key="9">
    <source>
        <dbReference type="PROSITE" id="PS51883"/>
    </source>
</evidence>
<dbReference type="Proteomes" id="UP000267654">
    <property type="component" value="Unassembled WGS sequence"/>
</dbReference>
<dbReference type="NCBIfam" id="TIGR00231">
    <property type="entry name" value="small_GTP"/>
    <property type="match status" value="1"/>
</dbReference>
<comment type="function">
    <text evidence="7">An essential GTPase which binds GTP, GDP and possibly (p)ppGpp with moderate affinity, with high nucleotide exchange rates and a fairly low GTP hydrolysis rate. Plays a role in control of the cell cycle, stress response, ribosome biogenesis and in those bacteria that undergo differentiation, in morphogenesis control.</text>
</comment>
<gene>
    <name evidence="7" type="primary">obg</name>
    <name evidence="10" type="ORF">DRI96_04160</name>
</gene>
<dbReference type="InterPro" id="IPR014100">
    <property type="entry name" value="GTP-bd_Obg/CgtA"/>
</dbReference>
<sequence length="339" mass="37271">MYREKFFDEVRIFVKGGRGGNGCISFRRERGVPRGGPDGGDGGDGGSVILKVDSKVSTLIYFHYKNHFVAQNGAHGKGKNKKGKDGQDILLRVPPGTVVKDDSGKIIADLKRENESLTVARGGKGGRGNASFKTAIHQAPKYAEKGEEGEERWIILELKLIADVGIIGLPNAGKSTLLSRISSAHPKIAPYPFTTLRPYLGIVKVDELRSFVAADLPGLIEKASRGRGLGDRFLRQIERSKVLLHVVDVGDNVLDEPLKKFKIIIKELEDYNPAILEKVQVVVANKLDLPGAREKFEEFKEKLGASYPVFGISAKTGEGLKELIRYLSVIVEEEKNKKR</sequence>
<name>A0A662DEV3_UNCAE</name>
<dbReference type="CDD" id="cd01898">
    <property type="entry name" value="Obg"/>
    <property type="match status" value="1"/>
</dbReference>
<dbReference type="PANTHER" id="PTHR11702">
    <property type="entry name" value="DEVELOPMENTALLY REGULATED GTP-BINDING PROTEIN-RELATED"/>
    <property type="match status" value="1"/>
</dbReference>
<dbReference type="InterPro" id="IPR045086">
    <property type="entry name" value="OBG_GTPase"/>
</dbReference>
<dbReference type="NCBIfam" id="NF008955">
    <property type="entry name" value="PRK12297.1"/>
    <property type="match status" value="1"/>
</dbReference>
<evidence type="ECO:0000256" key="4">
    <source>
        <dbReference type="ARBA" id="ARBA00022801"/>
    </source>
</evidence>